<evidence type="ECO:0000313" key="3">
    <source>
        <dbReference type="Proteomes" id="UP000006048"/>
    </source>
</evidence>
<proteinExistence type="predicted"/>
<dbReference type="PATRIC" id="fig|869212.3.peg.3924"/>
<sequence>MKLCRAAIFFVLLLPASLAATLRLDYYYDQSGMFTKFSDWIPKRLHQWQPQFVEDFFLLYSLKQLSQQEEIRRNIFFLKIALEKKFRHPREALCLIHNPQEYHKYRLLVHMHINLQIMRSYLRLASLFDKRHLYFYNLDFAPELKNSFQVAEGYYRESMPYWKKARDLALEASSYNFEIDMPGLESIRADILAGDIDYTVFTGNHLLRLKQKQQEVDAWLAQKPAAQPGNP</sequence>
<protein>
    <submittedName>
        <fullName evidence="2">Uncharacterized protein</fullName>
    </submittedName>
</protein>
<evidence type="ECO:0000313" key="2">
    <source>
        <dbReference type="EMBL" id="AFM14528.1"/>
    </source>
</evidence>
<dbReference type="Proteomes" id="UP000006048">
    <property type="component" value="Chromosome"/>
</dbReference>
<reference evidence="2 3" key="1">
    <citation type="submission" date="2012-06" db="EMBL/GenBank/DDBJ databases">
        <title>The complete chromosome of genome of Turneriella parva DSM 21527.</title>
        <authorList>
            <consortium name="US DOE Joint Genome Institute (JGI-PGF)"/>
            <person name="Lucas S."/>
            <person name="Han J."/>
            <person name="Lapidus A."/>
            <person name="Bruce D."/>
            <person name="Goodwin L."/>
            <person name="Pitluck S."/>
            <person name="Peters L."/>
            <person name="Kyrpides N."/>
            <person name="Mavromatis K."/>
            <person name="Ivanova N."/>
            <person name="Mikhailova N."/>
            <person name="Chertkov O."/>
            <person name="Detter J.C."/>
            <person name="Tapia R."/>
            <person name="Han C."/>
            <person name="Land M."/>
            <person name="Hauser L."/>
            <person name="Markowitz V."/>
            <person name="Cheng J.-F."/>
            <person name="Hugenholtz P."/>
            <person name="Woyke T."/>
            <person name="Wu D."/>
            <person name="Gronow S."/>
            <person name="Wellnitz S."/>
            <person name="Brambilla E."/>
            <person name="Klenk H.-P."/>
            <person name="Eisen J.A."/>
        </authorList>
    </citation>
    <scope>NUCLEOTIDE SEQUENCE [LARGE SCALE GENOMIC DNA]</scope>
    <source>
        <strain evidence="3">ATCC BAA-1111 / DSM 21527 / NCTC 11395 / H</strain>
    </source>
</reference>
<accession>I4BB71</accession>
<keyword evidence="3" id="KW-1185">Reference proteome</keyword>
<dbReference type="AlphaFoldDB" id="I4BB71"/>
<evidence type="ECO:0000256" key="1">
    <source>
        <dbReference type="SAM" id="SignalP"/>
    </source>
</evidence>
<name>I4BB71_TURPD</name>
<keyword evidence="1" id="KW-0732">Signal</keyword>
<gene>
    <name evidence="2" type="ordered locus">Turpa_3894</name>
</gene>
<dbReference type="STRING" id="869212.Turpa_3894"/>
<dbReference type="EMBL" id="CP002959">
    <property type="protein sequence ID" value="AFM14528.1"/>
    <property type="molecule type" value="Genomic_DNA"/>
</dbReference>
<feature type="chain" id="PRO_5003686508" evidence="1">
    <location>
        <begin position="20"/>
        <end position="231"/>
    </location>
</feature>
<organism evidence="2 3">
    <name type="scientific">Turneriella parva (strain ATCC BAA-1111 / DSM 21527 / NCTC 11395 / H)</name>
    <name type="common">Leptospira parva</name>
    <dbReference type="NCBI Taxonomy" id="869212"/>
    <lineage>
        <taxon>Bacteria</taxon>
        <taxon>Pseudomonadati</taxon>
        <taxon>Spirochaetota</taxon>
        <taxon>Spirochaetia</taxon>
        <taxon>Leptospirales</taxon>
        <taxon>Leptospiraceae</taxon>
        <taxon>Turneriella</taxon>
    </lineage>
</organism>
<feature type="signal peptide" evidence="1">
    <location>
        <begin position="1"/>
        <end position="19"/>
    </location>
</feature>
<dbReference type="KEGG" id="tpx:Turpa_3894"/>
<dbReference type="HOGENOM" id="CLU_1169529_0_0_12"/>